<dbReference type="InterPro" id="IPR013099">
    <property type="entry name" value="K_chnl_dom"/>
</dbReference>
<dbReference type="InterPro" id="IPR003280">
    <property type="entry name" value="2pore_dom_K_chnl"/>
</dbReference>
<comment type="subcellular location">
    <subcellularLocation>
        <location evidence="1">Membrane</location>
        <topology evidence="1">Multi-pass membrane protein</topology>
    </subcellularLocation>
</comment>
<dbReference type="PANTHER" id="PTHR11003:SF296">
    <property type="entry name" value="POTASSIUM CHANNEL DOMAIN-CONTAINING PROTEIN"/>
    <property type="match status" value="1"/>
</dbReference>
<dbReference type="SUPFAM" id="SSF81324">
    <property type="entry name" value="Voltage-gated potassium channels"/>
    <property type="match status" value="1"/>
</dbReference>
<protein>
    <submittedName>
        <fullName evidence="13">Ion_trans_2 domain-containing protein</fullName>
    </submittedName>
</protein>
<dbReference type="EMBL" id="UYSL01020643">
    <property type="protein sequence ID" value="VDL75563.1"/>
    <property type="molecule type" value="Genomic_DNA"/>
</dbReference>
<dbReference type="GO" id="GO:0030322">
    <property type="term" value="P:stabilization of membrane potential"/>
    <property type="evidence" value="ECO:0007669"/>
    <property type="project" value="TreeGrafter"/>
</dbReference>
<keyword evidence="7" id="KW-0407">Ion channel</keyword>
<evidence type="ECO:0000256" key="8">
    <source>
        <dbReference type="SAM" id="MobiDB-lite"/>
    </source>
</evidence>
<dbReference type="Pfam" id="PF07885">
    <property type="entry name" value="Ion_trans_2"/>
    <property type="match status" value="1"/>
</dbReference>
<reference evidence="11 12" key="2">
    <citation type="submission" date="2018-11" db="EMBL/GenBank/DDBJ databases">
        <authorList>
            <consortium name="Pathogen Informatics"/>
        </authorList>
    </citation>
    <scope>NUCLEOTIDE SEQUENCE [LARGE SCALE GENOMIC DNA]</scope>
</reference>
<keyword evidence="2" id="KW-0813">Transport</keyword>
<evidence type="ECO:0000256" key="2">
    <source>
        <dbReference type="ARBA" id="ARBA00022448"/>
    </source>
</evidence>
<keyword evidence="3 9" id="KW-0812">Transmembrane</keyword>
<proteinExistence type="predicted"/>
<dbReference type="Gene3D" id="1.10.287.70">
    <property type="match status" value="1"/>
</dbReference>
<evidence type="ECO:0000256" key="6">
    <source>
        <dbReference type="ARBA" id="ARBA00023136"/>
    </source>
</evidence>
<feature type="transmembrane region" description="Helical" evidence="9">
    <location>
        <begin position="220"/>
        <end position="243"/>
    </location>
</feature>
<accession>A0A0N4Y763</accession>
<evidence type="ECO:0000313" key="13">
    <source>
        <dbReference type="WBParaSite" id="NBR_0001197301-mRNA-1"/>
    </source>
</evidence>
<evidence type="ECO:0000259" key="10">
    <source>
        <dbReference type="Pfam" id="PF07885"/>
    </source>
</evidence>
<dbReference type="GO" id="GO:0022841">
    <property type="term" value="F:potassium ion leak channel activity"/>
    <property type="evidence" value="ECO:0007669"/>
    <property type="project" value="TreeGrafter"/>
</dbReference>
<gene>
    <name evidence="11" type="ORF">NBR_LOCUS11974</name>
</gene>
<feature type="transmembrane region" description="Helical" evidence="9">
    <location>
        <begin position="164"/>
        <end position="185"/>
    </location>
</feature>
<keyword evidence="12" id="KW-1185">Reference proteome</keyword>
<feature type="compositionally biased region" description="Basic and acidic residues" evidence="8">
    <location>
        <begin position="115"/>
        <end position="124"/>
    </location>
</feature>
<feature type="compositionally biased region" description="Acidic residues" evidence="8">
    <location>
        <begin position="132"/>
        <end position="151"/>
    </location>
</feature>
<dbReference type="GO" id="GO:0005886">
    <property type="term" value="C:plasma membrane"/>
    <property type="evidence" value="ECO:0007669"/>
    <property type="project" value="TreeGrafter"/>
</dbReference>
<evidence type="ECO:0000256" key="5">
    <source>
        <dbReference type="ARBA" id="ARBA00023065"/>
    </source>
</evidence>
<keyword evidence="5" id="KW-0406">Ion transport</keyword>
<evidence type="ECO:0000256" key="4">
    <source>
        <dbReference type="ARBA" id="ARBA00022989"/>
    </source>
</evidence>
<sequence length="409" mass="46662">MESIVSKFYTDLYKSNLRPNRQQPAGGDVPSILPSETTTGYSYAVPVTPFGQFLAIGYGMLGIPLMVLAAVDIGRFLSHIVLELYAKYQVMSSSLSCSEQLSTTTTAVLRARKPFTKERHEPKTPPRKPSTLEEEDQRDSDVVDEDEEEDSEKEKEPAAKRLPLSINAGILLVFCMMGGVTYIAAGGKATFLEAFFVTFNLVANLTMSEMPSDLNHVLTLIYIFVFVTFGVAVLSMCAELAALELKDIFLKIHYFGRKIKFKRRHKKEQMEAEVKELLKIIEEIRRRYPEKDRITSLDILQYMNEASAERVVLTERRDTIAFIPQAMEMLKFADEMDLEDRSASRLEEAPLIEKAPHRSTKLIDVLQFSEDIDLEHCFYHELRKHAREKHREALQLPVDYRPSSSASFR</sequence>
<evidence type="ECO:0000313" key="11">
    <source>
        <dbReference type="EMBL" id="VDL75563.1"/>
    </source>
</evidence>
<feature type="region of interest" description="Disordered" evidence="8">
    <location>
        <begin position="110"/>
        <end position="158"/>
    </location>
</feature>
<evidence type="ECO:0000256" key="7">
    <source>
        <dbReference type="ARBA" id="ARBA00023303"/>
    </source>
</evidence>
<dbReference type="AlphaFoldDB" id="A0A0N4Y763"/>
<evidence type="ECO:0000313" key="12">
    <source>
        <dbReference type="Proteomes" id="UP000271162"/>
    </source>
</evidence>
<name>A0A0N4Y763_NIPBR</name>
<evidence type="ECO:0000256" key="1">
    <source>
        <dbReference type="ARBA" id="ARBA00004141"/>
    </source>
</evidence>
<dbReference type="GO" id="GO:0015271">
    <property type="term" value="F:outward rectifier potassium channel activity"/>
    <property type="evidence" value="ECO:0007669"/>
    <property type="project" value="TreeGrafter"/>
</dbReference>
<evidence type="ECO:0000256" key="3">
    <source>
        <dbReference type="ARBA" id="ARBA00022692"/>
    </source>
</evidence>
<dbReference type="OMA" id="KMALPHV"/>
<reference evidence="13" key="1">
    <citation type="submission" date="2017-02" db="UniProtKB">
        <authorList>
            <consortium name="WormBaseParasite"/>
        </authorList>
    </citation>
    <scope>IDENTIFICATION</scope>
</reference>
<dbReference type="WBParaSite" id="NBR_0001197301-mRNA-1">
    <property type="protein sequence ID" value="NBR_0001197301-mRNA-1"/>
    <property type="gene ID" value="NBR_0001197301"/>
</dbReference>
<dbReference type="PANTHER" id="PTHR11003">
    <property type="entry name" value="POTASSIUM CHANNEL, SUBFAMILY K"/>
    <property type="match status" value="1"/>
</dbReference>
<keyword evidence="6 9" id="KW-0472">Membrane</keyword>
<dbReference type="Proteomes" id="UP000271162">
    <property type="component" value="Unassembled WGS sequence"/>
</dbReference>
<evidence type="ECO:0000256" key="9">
    <source>
        <dbReference type="SAM" id="Phobius"/>
    </source>
</evidence>
<feature type="transmembrane region" description="Helical" evidence="9">
    <location>
        <begin position="50"/>
        <end position="71"/>
    </location>
</feature>
<organism evidence="13">
    <name type="scientific">Nippostrongylus brasiliensis</name>
    <name type="common">Rat hookworm</name>
    <dbReference type="NCBI Taxonomy" id="27835"/>
    <lineage>
        <taxon>Eukaryota</taxon>
        <taxon>Metazoa</taxon>
        <taxon>Ecdysozoa</taxon>
        <taxon>Nematoda</taxon>
        <taxon>Chromadorea</taxon>
        <taxon>Rhabditida</taxon>
        <taxon>Rhabditina</taxon>
        <taxon>Rhabditomorpha</taxon>
        <taxon>Strongyloidea</taxon>
        <taxon>Heligmosomidae</taxon>
        <taxon>Nippostrongylus</taxon>
    </lineage>
</organism>
<feature type="domain" description="Potassium channel" evidence="10">
    <location>
        <begin position="37"/>
        <end position="78"/>
    </location>
</feature>
<keyword evidence="4 9" id="KW-1133">Transmembrane helix</keyword>